<dbReference type="Pfam" id="PF00234">
    <property type="entry name" value="Tryp_alpha_amyl"/>
    <property type="match status" value="1"/>
</dbReference>
<accession>A0AAD4XRC6</accession>
<organism evidence="4 5">
    <name type="scientific">Papaver atlanticum</name>
    <dbReference type="NCBI Taxonomy" id="357466"/>
    <lineage>
        <taxon>Eukaryota</taxon>
        <taxon>Viridiplantae</taxon>
        <taxon>Streptophyta</taxon>
        <taxon>Embryophyta</taxon>
        <taxon>Tracheophyta</taxon>
        <taxon>Spermatophyta</taxon>
        <taxon>Magnoliopsida</taxon>
        <taxon>Ranunculales</taxon>
        <taxon>Papaveraceae</taxon>
        <taxon>Papaveroideae</taxon>
        <taxon>Papaver</taxon>
    </lineage>
</organism>
<evidence type="ECO:0000256" key="2">
    <source>
        <dbReference type="SAM" id="SignalP"/>
    </source>
</evidence>
<feature type="signal peptide" evidence="2">
    <location>
        <begin position="1"/>
        <end position="26"/>
    </location>
</feature>
<proteinExistence type="inferred from homology"/>
<dbReference type="Gene3D" id="1.10.110.10">
    <property type="entry name" value="Plant lipid-transfer and hydrophobic proteins"/>
    <property type="match status" value="1"/>
</dbReference>
<keyword evidence="5" id="KW-1185">Reference proteome</keyword>
<evidence type="ECO:0000313" key="4">
    <source>
        <dbReference type="EMBL" id="KAI3939451.1"/>
    </source>
</evidence>
<evidence type="ECO:0000259" key="3">
    <source>
        <dbReference type="SMART" id="SM00499"/>
    </source>
</evidence>
<gene>
    <name evidence="4" type="ORF">MKW98_022319</name>
</gene>
<dbReference type="AlphaFoldDB" id="A0AAD4XRC6"/>
<keyword evidence="1" id="KW-0813">Transport</keyword>
<dbReference type="InterPro" id="IPR036312">
    <property type="entry name" value="Bifun_inhib/LTP/seed_sf"/>
</dbReference>
<dbReference type="InterPro" id="IPR000528">
    <property type="entry name" value="Plant_nsLTP"/>
</dbReference>
<name>A0AAD4XRC6_9MAGN</name>
<keyword evidence="1" id="KW-0446">Lipid-binding</keyword>
<comment type="function">
    <text evidence="1">Plant non-specific lipid-transfer proteins transfer phospholipids as well as galactolipids across membranes. May play a role in wax or cutin deposition in the cell walls of expanding epidermal cells and certain secretory tissues.</text>
</comment>
<comment type="similarity">
    <text evidence="1">Belongs to the plant LTP family.</text>
</comment>
<reference evidence="4" key="1">
    <citation type="submission" date="2022-04" db="EMBL/GenBank/DDBJ databases">
        <title>A functionally conserved STORR gene fusion in Papaver species that diverged 16.8 million years ago.</title>
        <authorList>
            <person name="Catania T."/>
        </authorList>
    </citation>
    <scope>NUCLEOTIDE SEQUENCE</scope>
    <source>
        <strain evidence="4">S-188037</strain>
    </source>
</reference>
<keyword evidence="2" id="KW-0732">Signal</keyword>
<dbReference type="PANTHER" id="PTHR33076">
    <property type="entry name" value="NON-SPECIFIC LIPID-TRANSFER PROTEIN 2-RELATED"/>
    <property type="match status" value="1"/>
</dbReference>
<dbReference type="SMART" id="SM00499">
    <property type="entry name" value="AAI"/>
    <property type="match status" value="1"/>
</dbReference>
<dbReference type="CDD" id="cd01960">
    <property type="entry name" value="nsLTP1"/>
    <property type="match status" value="1"/>
</dbReference>
<protein>
    <recommendedName>
        <fullName evidence="1">Non-specific lipid-transfer protein</fullName>
    </recommendedName>
</protein>
<dbReference type="InterPro" id="IPR016140">
    <property type="entry name" value="Bifunc_inhib/LTP/seed_store"/>
</dbReference>
<dbReference type="Proteomes" id="UP001202328">
    <property type="component" value="Unassembled WGS sequence"/>
</dbReference>
<dbReference type="EMBL" id="JAJJMB010005364">
    <property type="protein sequence ID" value="KAI3939451.1"/>
    <property type="molecule type" value="Genomic_DNA"/>
</dbReference>
<evidence type="ECO:0000256" key="1">
    <source>
        <dbReference type="RuleBase" id="RU000628"/>
    </source>
</evidence>
<dbReference type="PRINTS" id="PR00382">
    <property type="entry name" value="LIPIDTRNSFER"/>
</dbReference>
<dbReference type="GO" id="GO:0006869">
    <property type="term" value="P:lipid transport"/>
    <property type="evidence" value="ECO:0007669"/>
    <property type="project" value="InterPro"/>
</dbReference>
<comment type="caution">
    <text evidence="4">The sequence shown here is derived from an EMBL/GenBank/DDBJ whole genome shotgun (WGS) entry which is preliminary data.</text>
</comment>
<feature type="domain" description="Bifunctional inhibitor/plant lipid transfer protein/seed storage helical" evidence="3">
    <location>
        <begin position="30"/>
        <end position="115"/>
    </location>
</feature>
<feature type="chain" id="PRO_5042255468" description="Non-specific lipid-transfer protein" evidence="2">
    <location>
        <begin position="27"/>
        <end position="117"/>
    </location>
</feature>
<dbReference type="SUPFAM" id="SSF47699">
    <property type="entry name" value="Bifunctional inhibitor/lipid-transfer protein/seed storage 2S albumin"/>
    <property type="match status" value="1"/>
</dbReference>
<evidence type="ECO:0000313" key="5">
    <source>
        <dbReference type="Proteomes" id="UP001202328"/>
    </source>
</evidence>
<sequence length="117" mass="12255">MMKMRSMVCVMVVLAVVQSMFHPSSGAITCTQVVQSLAPCATYITGSVPQPAPGCCTGITTLRGMATTTPDKRFACNCVKTATASNPNIRDDAVSSLPGKCGVQLPYAISRSFDCNS</sequence>
<dbReference type="GO" id="GO:0008289">
    <property type="term" value="F:lipid binding"/>
    <property type="evidence" value="ECO:0007669"/>
    <property type="project" value="UniProtKB-KW"/>
</dbReference>